<keyword evidence="4 8" id="KW-0479">Metal-binding</keyword>
<comment type="subcellular location">
    <subcellularLocation>
        <location evidence="8">Nucleus</location>
    </subcellularLocation>
</comment>
<comment type="function">
    <text evidence="8">Nuclease required for the repair of DNA interstrand cross-links (ICL). Acts as a 5'-3' exonuclease that anchors at a cut end of DNA and cleaves DNA successively at every third nucleotide, allowing to excise an ICL from one strand through flanking incisions.</text>
</comment>
<dbReference type="Gene3D" id="3.40.1350.10">
    <property type="match status" value="1"/>
</dbReference>
<keyword evidence="8" id="KW-0227">DNA damage</keyword>
<evidence type="ECO:0000256" key="7">
    <source>
        <dbReference type="ARBA" id="ARBA00023211"/>
    </source>
</evidence>
<dbReference type="EC" id="3.1.4.1" evidence="8"/>
<evidence type="ECO:0000313" key="12">
    <source>
        <dbReference type="Proteomes" id="UP001203297"/>
    </source>
</evidence>
<evidence type="ECO:0000256" key="8">
    <source>
        <dbReference type="RuleBase" id="RU365033"/>
    </source>
</evidence>
<dbReference type="GO" id="GO:0036297">
    <property type="term" value="P:interstrand cross-link repair"/>
    <property type="evidence" value="ECO:0007669"/>
    <property type="project" value="InterPro"/>
</dbReference>
<feature type="compositionally biased region" description="Low complexity" evidence="9">
    <location>
        <begin position="895"/>
        <end position="905"/>
    </location>
</feature>
<dbReference type="AlphaFoldDB" id="A0AAD4QPB4"/>
<dbReference type="PANTHER" id="PTHR15749:SF4">
    <property type="entry name" value="FANCONI-ASSOCIATED NUCLEASE 1"/>
    <property type="match status" value="1"/>
</dbReference>
<accession>A0AAD4QPB4</accession>
<dbReference type="GO" id="GO:0004528">
    <property type="term" value="F:phosphodiesterase I activity"/>
    <property type="evidence" value="ECO:0007669"/>
    <property type="project" value="UniProtKB-EC"/>
</dbReference>
<comment type="caution">
    <text evidence="11">The sequence shown here is derived from an EMBL/GenBank/DDBJ whole genome shotgun (WGS) entry which is preliminary data.</text>
</comment>
<dbReference type="InterPro" id="IPR049126">
    <property type="entry name" value="FAN1-like_TPR"/>
</dbReference>
<evidence type="ECO:0000256" key="6">
    <source>
        <dbReference type="ARBA" id="ARBA00022842"/>
    </source>
</evidence>
<proteinExistence type="inferred from homology"/>
<evidence type="ECO:0000259" key="10">
    <source>
        <dbReference type="SMART" id="SM00990"/>
    </source>
</evidence>
<dbReference type="InterPro" id="IPR049132">
    <property type="entry name" value="FAN1-like_euk"/>
</dbReference>
<dbReference type="InterPro" id="IPR011856">
    <property type="entry name" value="tRNA_endonuc-like_dom_sf"/>
</dbReference>
<keyword evidence="8" id="KW-0539">Nucleus</keyword>
<evidence type="ECO:0000256" key="1">
    <source>
        <dbReference type="ARBA" id="ARBA00000983"/>
    </source>
</evidence>
<feature type="compositionally biased region" description="Basic residues" evidence="9">
    <location>
        <begin position="831"/>
        <end position="852"/>
    </location>
</feature>
<dbReference type="Pfam" id="PF08774">
    <property type="entry name" value="VRR_NUC"/>
    <property type="match status" value="1"/>
</dbReference>
<evidence type="ECO:0000313" key="11">
    <source>
        <dbReference type="EMBL" id="KAI0306703.1"/>
    </source>
</evidence>
<keyword evidence="8" id="KW-0234">DNA repair</keyword>
<feature type="domain" description="VRR-NUC" evidence="10">
    <location>
        <begin position="729"/>
        <end position="825"/>
    </location>
</feature>
<dbReference type="Pfam" id="PF21170">
    <property type="entry name" value="FAN1_TPR"/>
    <property type="match status" value="1"/>
</dbReference>
<evidence type="ECO:0000256" key="3">
    <source>
        <dbReference type="ARBA" id="ARBA00022722"/>
    </source>
</evidence>
<dbReference type="GO" id="GO:0017108">
    <property type="term" value="F:5'-flap endonuclease activity"/>
    <property type="evidence" value="ECO:0007669"/>
    <property type="project" value="TreeGrafter"/>
</dbReference>
<dbReference type="Pfam" id="PF21315">
    <property type="entry name" value="FAN1_HTH"/>
    <property type="match status" value="1"/>
</dbReference>
<dbReference type="InterPro" id="IPR033315">
    <property type="entry name" value="Fan1-like"/>
</dbReference>
<feature type="compositionally biased region" description="Acidic residues" evidence="9">
    <location>
        <begin position="857"/>
        <end position="872"/>
    </location>
</feature>
<evidence type="ECO:0000256" key="5">
    <source>
        <dbReference type="ARBA" id="ARBA00022801"/>
    </source>
</evidence>
<dbReference type="GO" id="GO:0046872">
    <property type="term" value="F:metal ion binding"/>
    <property type="evidence" value="ECO:0007669"/>
    <property type="project" value="UniProtKB-KW"/>
</dbReference>
<comment type="catalytic activity">
    <reaction evidence="1 8">
        <text>Hydrolytically removes 5'-nucleotides successively from the 3'-hydroxy termini of 3'-hydroxy-terminated oligonucleotides.</text>
        <dbReference type="EC" id="3.1.4.1"/>
    </reaction>
</comment>
<keyword evidence="6 8" id="KW-0460">Magnesium</keyword>
<dbReference type="GO" id="GO:0008409">
    <property type="term" value="F:5'-3' exonuclease activity"/>
    <property type="evidence" value="ECO:0007669"/>
    <property type="project" value="TreeGrafter"/>
</dbReference>
<gene>
    <name evidence="11" type="ORF">B0F90DRAFT_1814554</name>
</gene>
<organism evidence="11 12">
    <name type="scientific">Multifurca ochricompacta</name>
    <dbReference type="NCBI Taxonomy" id="376703"/>
    <lineage>
        <taxon>Eukaryota</taxon>
        <taxon>Fungi</taxon>
        <taxon>Dikarya</taxon>
        <taxon>Basidiomycota</taxon>
        <taxon>Agaricomycotina</taxon>
        <taxon>Agaricomycetes</taxon>
        <taxon>Russulales</taxon>
        <taxon>Russulaceae</taxon>
        <taxon>Multifurca</taxon>
    </lineage>
</organism>
<name>A0AAD4QPB4_9AGAM</name>
<evidence type="ECO:0000256" key="9">
    <source>
        <dbReference type="SAM" id="MobiDB-lite"/>
    </source>
</evidence>
<protein>
    <recommendedName>
        <fullName evidence="8">Fanconi-associated nuclease</fullName>
        <ecNumber evidence="8">3.1.4.1</ecNumber>
    </recommendedName>
</protein>
<dbReference type="EMBL" id="WTXG01000003">
    <property type="protein sequence ID" value="KAI0306703.1"/>
    <property type="molecule type" value="Genomic_DNA"/>
</dbReference>
<feature type="region of interest" description="Disordered" evidence="9">
    <location>
        <begin position="831"/>
        <end position="915"/>
    </location>
</feature>
<dbReference type="InterPro" id="IPR014883">
    <property type="entry name" value="VRR_NUC"/>
</dbReference>
<dbReference type="CDD" id="cd22326">
    <property type="entry name" value="FAN1-like"/>
    <property type="match status" value="1"/>
</dbReference>
<evidence type="ECO:0000256" key="4">
    <source>
        <dbReference type="ARBA" id="ARBA00022723"/>
    </source>
</evidence>
<comment type="similarity">
    <text evidence="2 8">Belongs to the FAN1 family.</text>
</comment>
<sequence>MSLASPSTQSVQAFLFDLDDDNESCRCTTPSELSLNEGTCLAGDEKRQSMYVELLDEMLIAILNYESHLLHPSETDFVNRLSILPYTAKYLLIRLCLRKPGKWHRFSSLRYHHELGENIMPALKTLCASPKPKFYEDHIIKHEEWDVLNLTLDEMQMLDKAESPSASLWHQPNTEAGSSVKIEDNLEQPCGDLSFFAQDHTHADLADLIECLSLEELRQLAKDMRIKKVRGNRTAIESALIKQASSQSVLQFYSLHPRARSGMQPEPTIQTQLPFSAKSQCSHLRQMVMRILGICVRVNDSVFTFLRRLNLVYFRCTQYTSTILTPSILSRARRRTFPPYVCARSSNIWPTRTALLAYERALELEAEVDSLNNSALAPARARSRSLSVSNHLASNHQSLVKDKVDTTRDEGLQESVIKESQRIHDAREVLSIFEVAYAEWKALREGDGPRPRGFERFDLGHVLTRIVQKGAEALGTLKEYDRELEVLEALLNQRRWRRGRRGKWYERRALVLTRYGDKSPETLRRAMRGLIDSLHDRDTHLVYRPGLSRRLTALEKKMGISPDERHQEDLLIAAEDVYIKGIRLRNAAAASDRKKMEQVPQLDTVKKAKQSILPFIVVKSALKTMQEAAPIADVTGDVQKGKSTWRGRGDEVVNVETYVLQHYERLGYRGYHCEGRIITTLFGLLFWDIIFAAIPGAFETPYQAAPLDIFEDTFYHAREELVEARLDEISEGKARDIIQRIDDEHREGGTWCVGVRWDLFLKEDLLEIVERGSGVPDLFIWNYLEKHCKFVEVKGPGDRLQENQKLWIDVMQRAEVSVEVCHVEEQGKSSKYRRTTIKNKRSKKALTRRRKMKADESDWETSESEGEEEDELSASQYLQEYNPGPTLVRKRSVEETSATVTASETGPTGKRLRTS</sequence>
<dbReference type="PANTHER" id="PTHR15749">
    <property type="entry name" value="FANCONI-ASSOCIATED NUCLEASE 1"/>
    <property type="match status" value="1"/>
</dbReference>
<keyword evidence="12" id="KW-1185">Reference proteome</keyword>
<evidence type="ECO:0000256" key="2">
    <source>
        <dbReference type="ARBA" id="ARBA00005533"/>
    </source>
</evidence>
<dbReference type="GO" id="GO:0005634">
    <property type="term" value="C:nucleus"/>
    <property type="evidence" value="ECO:0007669"/>
    <property type="project" value="UniProtKB-SubCell"/>
</dbReference>
<dbReference type="SMART" id="SM00990">
    <property type="entry name" value="VRR_NUC"/>
    <property type="match status" value="1"/>
</dbReference>
<keyword evidence="7 8" id="KW-0464">Manganese</keyword>
<keyword evidence="3 8" id="KW-0540">Nuclease</keyword>
<keyword evidence="5 8" id="KW-0378">Hydrolase</keyword>
<reference evidence="11" key="1">
    <citation type="journal article" date="2022" name="New Phytol.">
        <title>Evolutionary transition to the ectomycorrhizal habit in the genomes of a hyperdiverse lineage of mushroom-forming fungi.</title>
        <authorList>
            <person name="Looney B."/>
            <person name="Miyauchi S."/>
            <person name="Morin E."/>
            <person name="Drula E."/>
            <person name="Courty P.E."/>
            <person name="Kohler A."/>
            <person name="Kuo A."/>
            <person name="LaButti K."/>
            <person name="Pangilinan J."/>
            <person name="Lipzen A."/>
            <person name="Riley R."/>
            <person name="Andreopoulos W."/>
            <person name="He G."/>
            <person name="Johnson J."/>
            <person name="Nolan M."/>
            <person name="Tritt A."/>
            <person name="Barry K.W."/>
            <person name="Grigoriev I.V."/>
            <person name="Nagy L.G."/>
            <person name="Hibbett D."/>
            <person name="Henrissat B."/>
            <person name="Matheny P.B."/>
            <person name="Labbe J."/>
            <person name="Martin F.M."/>
        </authorList>
    </citation>
    <scope>NUCLEOTIDE SEQUENCE</scope>
    <source>
        <strain evidence="11">BPL690</strain>
    </source>
</reference>
<dbReference type="InterPro" id="IPR049125">
    <property type="entry name" value="FAN1-like_WH"/>
</dbReference>
<comment type="cofactor">
    <cofactor evidence="8">
        <name>Mg(2+)</name>
        <dbReference type="ChEBI" id="CHEBI:18420"/>
    </cofactor>
    <cofactor evidence="8">
        <name>Mn(2+)</name>
        <dbReference type="ChEBI" id="CHEBI:29035"/>
    </cofactor>
</comment>
<dbReference type="GO" id="GO:0070336">
    <property type="term" value="F:flap-structured DNA binding"/>
    <property type="evidence" value="ECO:0007669"/>
    <property type="project" value="TreeGrafter"/>
</dbReference>
<dbReference type="Proteomes" id="UP001203297">
    <property type="component" value="Unassembled WGS sequence"/>
</dbReference>